<accession>A0A1H1CM98</accession>
<evidence type="ECO:0000256" key="1">
    <source>
        <dbReference type="ARBA" id="ARBA00023125"/>
    </source>
</evidence>
<sequence length="183" mass="18725">MSSVPIMAIAAGIQRERAAAGWSMAELARRAGIAKSTLSQLEAGTGNPSVETLWALATALGVPFARLLGGGEVEVTVVRADEGATVPSDSAAYAATLLTASPPGVRRDVYRIDASPGSRRDSAAHVPGTVEHVLLCSGEALAGPADRPVTLAPGDFITYPGDAPHVFEALVAGTRAVLVSEQR</sequence>
<dbReference type="InterPro" id="IPR001387">
    <property type="entry name" value="Cro/C1-type_HTH"/>
</dbReference>
<proteinExistence type="predicted"/>
<dbReference type="PROSITE" id="PS50943">
    <property type="entry name" value="HTH_CROC1"/>
    <property type="match status" value="1"/>
</dbReference>
<dbReference type="SUPFAM" id="SSF51182">
    <property type="entry name" value="RmlC-like cupins"/>
    <property type="match status" value="1"/>
</dbReference>
<evidence type="ECO:0000313" key="4">
    <source>
        <dbReference type="Proteomes" id="UP000183053"/>
    </source>
</evidence>
<dbReference type="GO" id="GO:0003700">
    <property type="term" value="F:DNA-binding transcription factor activity"/>
    <property type="evidence" value="ECO:0007669"/>
    <property type="project" value="TreeGrafter"/>
</dbReference>
<dbReference type="InterPro" id="IPR010982">
    <property type="entry name" value="Lambda_DNA-bd_dom_sf"/>
</dbReference>
<dbReference type="Pfam" id="PF01381">
    <property type="entry name" value="HTH_3"/>
    <property type="match status" value="1"/>
</dbReference>
<keyword evidence="1" id="KW-0238">DNA-binding</keyword>
<dbReference type="OrthoDB" id="5584941at2"/>
<feature type="domain" description="HTH cro/C1-type" evidence="2">
    <location>
        <begin position="13"/>
        <end position="67"/>
    </location>
</feature>
<dbReference type="CDD" id="cd00093">
    <property type="entry name" value="HTH_XRE"/>
    <property type="match status" value="1"/>
</dbReference>
<dbReference type="STRING" id="47312.SAMN04489765_1280"/>
<dbReference type="Gene3D" id="1.10.260.40">
    <property type="entry name" value="lambda repressor-like DNA-binding domains"/>
    <property type="match status" value="1"/>
</dbReference>
<dbReference type="RefSeq" id="WP_068532849.1">
    <property type="nucleotide sequence ID" value="NZ_FNLF01000002.1"/>
</dbReference>
<dbReference type="Gene3D" id="2.60.120.10">
    <property type="entry name" value="Jelly Rolls"/>
    <property type="match status" value="1"/>
</dbReference>
<name>A0A1H1CM98_9ACTN</name>
<dbReference type="EMBL" id="FNLF01000002">
    <property type="protein sequence ID" value="SDQ65314.1"/>
    <property type="molecule type" value="Genomic_DNA"/>
</dbReference>
<dbReference type="GO" id="GO:0005829">
    <property type="term" value="C:cytosol"/>
    <property type="evidence" value="ECO:0007669"/>
    <property type="project" value="TreeGrafter"/>
</dbReference>
<dbReference type="SMART" id="SM00530">
    <property type="entry name" value="HTH_XRE"/>
    <property type="match status" value="1"/>
</dbReference>
<keyword evidence="4" id="KW-1185">Reference proteome</keyword>
<dbReference type="PANTHER" id="PTHR46797">
    <property type="entry name" value="HTH-TYPE TRANSCRIPTIONAL REGULATOR"/>
    <property type="match status" value="1"/>
</dbReference>
<reference evidence="4" key="1">
    <citation type="submission" date="2016-10" db="EMBL/GenBank/DDBJ databases">
        <authorList>
            <person name="Varghese N."/>
            <person name="Submissions S."/>
        </authorList>
    </citation>
    <scope>NUCLEOTIDE SEQUENCE [LARGE SCALE GENOMIC DNA]</scope>
    <source>
        <strain evidence="4">DSM 44142</strain>
    </source>
</reference>
<dbReference type="SUPFAM" id="SSF47413">
    <property type="entry name" value="lambda repressor-like DNA-binding domains"/>
    <property type="match status" value="1"/>
</dbReference>
<organism evidence="3 4">
    <name type="scientific">Tsukamurella pulmonis</name>
    <dbReference type="NCBI Taxonomy" id="47312"/>
    <lineage>
        <taxon>Bacteria</taxon>
        <taxon>Bacillati</taxon>
        <taxon>Actinomycetota</taxon>
        <taxon>Actinomycetes</taxon>
        <taxon>Mycobacteriales</taxon>
        <taxon>Tsukamurellaceae</taxon>
        <taxon>Tsukamurella</taxon>
    </lineage>
</organism>
<dbReference type="Proteomes" id="UP000183053">
    <property type="component" value="Unassembled WGS sequence"/>
</dbReference>
<dbReference type="InterPro" id="IPR014710">
    <property type="entry name" value="RmlC-like_jellyroll"/>
</dbReference>
<dbReference type="PANTHER" id="PTHR46797:SF1">
    <property type="entry name" value="METHYLPHOSPHONATE SYNTHASE"/>
    <property type="match status" value="1"/>
</dbReference>
<dbReference type="GO" id="GO:0003677">
    <property type="term" value="F:DNA binding"/>
    <property type="evidence" value="ECO:0007669"/>
    <property type="project" value="UniProtKB-KW"/>
</dbReference>
<dbReference type="InterPro" id="IPR050807">
    <property type="entry name" value="TransReg_Diox_bact_type"/>
</dbReference>
<dbReference type="AlphaFoldDB" id="A0A1H1CM98"/>
<evidence type="ECO:0000259" key="2">
    <source>
        <dbReference type="PROSITE" id="PS50943"/>
    </source>
</evidence>
<gene>
    <name evidence="3" type="ORF">SAMN04489765_1280</name>
</gene>
<evidence type="ECO:0000313" key="3">
    <source>
        <dbReference type="EMBL" id="SDQ65314.1"/>
    </source>
</evidence>
<protein>
    <submittedName>
        <fullName evidence="3">Helix-turn-helix</fullName>
    </submittedName>
</protein>
<dbReference type="InterPro" id="IPR011051">
    <property type="entry name" value="RmlC_Cupin_sf"/>
</dbReference>